<sequence>MTFLTRVLKAGVTSQVGVTSQAVKHKRFSTNPSVILNFGFILGWFCYKKRAWGSIALPLTEEYLSKGSLFLQFLIRFWWS</sequence>
<proteinExistence type="predicted"/>
<comment type="caution">
    <text evidence="1">The sequence shown here is derived from an EMBL/GenBank/DDBJ whole genome shotgun (WGS) entry which is preliminary data.</text>
</comment>
<dbReference type="EMBL" id="CAUOFW020009390">
    <property type="protein sequence ID" value="CAK9185613.1"/>
    <property type="molecule type" value="Genomic_DNA"/>
</dbReference>
<name>A0ABC8UX47_9AQUA</name>
<reference evidence="1 2" key="1">
    <citation type="submission" date="2024-02" db="EMBL/GenBank/DDBJ databases">
        <authorList>
            <person name="Vignale AGUSTIN F."/>
            <person name="Sosa J E."/>
            <person name="Modenutti C."/>
        </authorList>
    </citation>
    <scope>NUCLEOTIDE SEQUENCE [LARGE SCALE GENOMIC DNA]</scope>
</reference>
<dbReference type="Proteomes" id="UP001642360">
    <property type="component" value="Unassembled WGS sequence"/>
</dbReference>
<evidence type="ECO:0000313" key="1">
    <source>
        <dbReference type="EMBL" id="CAK9185613.1"/>
    </source>
</evidence>
<protein>
    <submittedName>
        <fullName evidence="1">Uncharacterized protein</fullName>
    </submittedName>
</protein>
<evidence type="ECO:0000313" key="2">
    <source>
        <dbReference type="Proteomes" id="UP001642360"/>
    </source>
</evidence>
<organism evidence="1 2">
    <name type="scientific">Ilex paraguariensis</name>
    <name type="common">yerba mate</name>
    <dbReference type="NCBI Taxonomy" id="185542"/>
    <lineage>
        <taxon>Eukaryota</taxon>
        <taxon>Viridiplantae</taxon>
        <taxon>Streptophyta</taxon>
        <taxon>Embryophyta</taxon>
        <taxon>Tracheophyta</taxon>
        <taxon>Spermatophyta</taxon>
        <taxon>Magnoliopsida</taxon>
        <taxon>eudicotyledons</taxon>
        <taxon>Gunneridae</taxon>
        <taxon>Pentapetalae</taxon>
        <taxon>asterids</taxon>
        <taxon>campanulids</taxon>
        <taxon>Aquifoliales</taxon>
        <taxon>Aquifoliaceae</taxon>
        <taxon>Ilex</taxon>
    </lineage>
</organism>
<keyword evidence="2" id="KW-1185">Reference proteome</keyword>
<accession>A0ABC8UX47</accession>
<gene>
    <name evidence="1" type="ORF">ILEXP_LOCUS56032</name>
</gene>
<dbReference type="AlphaFoldDB" id="A0ABC8UX47"/>